<comment type="caution">
    <text evidence="2">The sequence shown here is derived from an EMBL/GenBank/DDBJ whole genome shotgun (WGS) entry which is preliminary data.</text>
</comment>
<dbReference type="RefSeq" id="WP_330106620.1">
    <property type="nucleotide sequence ID" value="NZ_JAZDQT010000001.1"/>
</dbReference>
<keyword evidence="1" id="KW-0732">Signal</keyword>
<dbReference type="PROSITE" id="PS51257">
    <property type="entry name" value="PROKAR_LIPOPROTEIN"/>
    <property type="match status" value="1"/>
</dbReference>
<keyword evidence="3" id="KW-1185">Reference proteome</keyword>
<sequence>MKNTMRTLLALPCLYAVIFLASGCKKDTQLNSGSESTPQPTKSASLQKAQLTACEEEAGVTMAAMEPSIDNPDGFDGDGSVTGTATDITKVVDWVVSKHTNDFWWVTSYETITYKKVVPANPTKPYKMTGITHNGSDIGTTVPLPMSWTEGSATPYYSYDVASMRVTGNVFFCGMTLGPAKNGYKIFTL</sequence>
<evidence type="ECO:0000313" key="2">
    <source>
        <dbReference type="EMBL" id="MEE1944245.1"/>
    </source>
</evidence>
<dbReference type="EMBL" id="JAZDQT010000001">
    <property type="protein sequence ID" value="MEE1944245.1"/>
    <property type="molecule type" value="Genomic_DNA"/>
</dbReference>
<reference evidence="2 3" key="1">
    <citation type="submission" date="2024-01" db="EMBL/GenBank/DDBJ databases">
        <title>Pedobacter sp. nov., isolated from fresh soil.</title>
        <authorList>
            <person name="Le N.T.T."/>
        </authorList>
    </citation>
    <scope>NUCLEOTIDE SEQUENCE [LARGE SCALE GENOMIC DNA]</scope>
    <source>
        <strain evidence="2 3">KR3-3</strain>
    </source>
</reference>
<feature type="signal peptide" evidence="1">
    <location>
        <begin position="1"/>
        <end position="21"/>
    </location>
</feature>
<accession>A0ABU7I477</accession>
<evidence type="ECO:0000313" key="3">
    <source>
        <dbReference type="Proteomes" id="UP001336835"/>
    </source>
</evidence>
<evidence type="ECO:0000256" key="1">
    <source>
        <dbReference type="SAM" id="SignalP"/>
    </source>
</evidence>
<gene>
    <name evidence="2" type="ORF">VRU48_03935</name>
</gene>
<protein>
    <recommendedName>
        <fullName evidence="4">Lipoprotein</fullName>
    </recommendedName>
</protein>
<proteinExistence type="predicted"/>
<name>A0ABU7I477_9SPHI</name>
<evidence type="ECO:0008006" key="4">
    <source>
        <dbReference type="Google" id="ProtNLM"/>
    </source>
</evidence>
<dbReference type="Proteomes" id="UP001336835">
    <property type="component" value="Unassembled WGS sequence"/>
</dbReference>
<feature type="chain" id="PRO_5047338391" description="Lipoprotein" evidence="1">
    <location>
        <begin position="22"/>
        <end position="189"/>
    </location>
</feature>
<organism evidence="2 3">
    <name type="scientific">Pedobacter albus</name>
    <dbReference type="NCBI Taxonomy" id="3113905"/>
    <lineage>
        <taxon>Bacteria</taxon>
        <taxon>Pseudomonadati</taxon>
        <taxon>Bacteroidota</taxon>
        <taxon>Sphingobacteriia</taxon>
        <taxon>Sphingobacteriales</taxon>
        <taxon>Sphingobacteriaceae</taxon>
        <taxon>Pedobacter</taxon>
    </lineage>
</organism>